<gene>
    <name evidence="1" type="ORF">GCM10017581_088600</name>
</gene>
<dbReference type="RefSeq" id="WP_261965115.1">
    <property type="nucleotide sequence ID" value="NZ_BAAAXA010000001.1"/>
</dbReference>
<evidence type="ECO:0000313" key="2">
    <source>
        <dbReference type="Proteomes" id="UP001143480"/>
    </source>
</evidence>
<protein>
    <submittedName>
        <fullName evidence="1">Uncharacterized protein</fullName>
    </submittedName>
</protein>
<dbReference type="Proteomes" id="UP001143480">
    <property type="component" value="Unassembled WGS sequence"/>
</dbReference>
<dbReference type="AlphaFoldDB" id="A0A9W6NS44"/>
<dbReference type="EMBL" id="BSFP01000085">
    <property type="protein sequence ID" value="GLL07108.1"/>
    <property type="molecule type" value="Genomic_DNA"/>
</dbReference>
<accession>A0A9W6NS44</accession>
<evidence type="ECO:0000313" key="1">
    <source>
        <dbReference type="EMBL" id="GLL07108.1"/>
    </source>
</evidence>
<comment type="caution">
    <text evidence="1">The sequence shown here is derived from an EMBL/GenBank/DDBJ whole genome shotgun (WGS) entry which is preliminary data.</text>
</comment>
<keyword evidence="2" id="KW-1185">Reference proteome</keyword>
<name>A0A9W6NS44_9ACTN</name>
<proteinExistence type="predicted"/>
<reference evidence="1" key="1">
    <citation type="journal article" date="2014" name="Int. J. Syst. Evol. Microbiol.">
        <title>Complete genome sequence of Corynebacterium casei LMG S-19264T (=DSM 44701T), isolated from a smear-ripened cheese.</title>
        <authorList>
            <consortium name="US DOE Joint Genome Institute (JGI-PGF)"/>
            <person name="Walter F."/>
            <person name="Albersmeier A."/>
            <person name="Kalinowski J."/>
            <person name="Ruckert C."/>
        </authorList>
    </citation>
    <scope>NUCLEOTIDE SEQUENCE</scope>
    <source>
        <strain evidence="1">VKM Ac-1321</strain>
    </source>
</reference>
<sequence length="221" mass="23531">MRVAEPTLERLGHSVAVFNGYLNVDRSWQEFVARTAPGADLGRAEHRGMLHRLLNSWGCRIRNRRDGEPYLFDDGVAAWWEAFGPGLPGGALRLAGDADLARLGDAYAALAAVPAGPRRTVGATAAAKAMYALRPETVMPWDAAIAAALHGARDGAAYARHLALGRAWAAAVVSAAGVDDAAVPALLGRPAVSLPKILDEYTYVFITLRHDMTWVPADPVG</sequence>
<organism evidence="1 2">
    <name type="scientific">Dactylosporangium matsuzakiense</name>
    <dbReference type="NCBI Taxonomy" id="53360"/>
    <lineage>
        <taxon>Bacteria</taxon>
        <taxon>Bacillati</taxon>
        <taxon>Actinomycetota</taxon>
        <taxon>Actinomycetes</taxon>
        <taxon>Micromonosporales</taxon>
        <taxon>Micromonosporaceae</taxon>
        <taxon>Dactylosporangium</taxon>
    </lineage>
</organism>
<reference evidence="1" key="2">
    <citation type="submission" date="2023-01" db="EMBL/GenBank/DDBJ databases">
        <authorList>
            <person name="Sun Q."/>
            <person name="Evtushenko L."/>
        </authorList>
    </citation>
    <scope>NUCLEOTIDE SEQUENCE</scope>
    <source>
        <strain evidence="1">VKM Ac-1321</strain>
    </source>
</reference>